<evidence type="ECO:0000313" key="2">
    <source>
        <dbReference type="Proteomes" id="UP001352852"/>
    </source>
</evidence>
<organism evidence="1 2">
    <name type="scientific">Characodon lateralis</name>
    <dbReference type="NCBI Taxonomy" id="208331"/>
    <lineage>
        <taxon>Eukaryota</taxon>
        <taxon>Metazoa</taxon>
        <taxon>Chordata</taxon>
        <taxon>Craniata</taxon>
        <taxon>Vertebrata</taxon>
        <taxon>Euteleostomi</taxon>
        <taxon>Actinopterygii</taxon>
        <taxon>Neopterygii</taxon>
        <taxon>Teleostei</taxon>
        <taxon>Neoteleostei</taxon>
        <taxon>Acanthomorphata</taxon>
        <taxon>Ovalentaria</taxon>
        <taxon>Atherinomorphae</taxon>
        <taxon>Cyprinodontiformes</taxon>
        <taxon>Goodeidae</taxon>
        <taxon>Characodon</taxon>
    </lineage>
</organism>
<keyword evidence="2" id="KW-1185">Reference proteome</keyword>
<gene>
    <name evidence="1" type="ORF">CHARACLAT_023910</name>
</gene>
<accession>A0ABU7EZD6</accession>
<protein>
    <submittedName>
        <fullName evidence="1">Uncharacterized protein</fullName>
    </submittedName>
</protein>
<dbReference type="Proteomes" id="UP001352852">
    <property type="component" value="Unassembled WGS sequence"/>
</dbReference>
<proteinExistence type="predicted"/>
<sequence>MCLDCLYKHCTSKHPNGSLKIIKKLILHNRSPLRSFILNGSVCDVGINLTASLRSTVSSIISESSSTVALQQEGPGFDSRPGVFLHGVCMLSPCMRGFSLGSLTSSHSPNT</sequence>
<name>A0ABU7EZD6_9TELE</name>
<evidence type="ECO:0000313" key="1">
    <source>
        <dbReference type="EMBL" id="MED6291465.1"/>
    </source>
</evidence>
<comment type="caution">
    <text evidence="1">The sequence shown here is derived from an EMBL/GenBank/DDBJ whole genome shotgun (WGS) entry which is preliminary data.</text>
</comment>
<dbReference type="EMBL" id="JAHUTJ010068156">
    <property type="protein sequence ID" value="MED6291465.1"/>
    <property type="molecule type" value="Genomic_DNA"/>
</dbReference>
<reference evidence="1 2" key="1">
    <citation type="submission" date="2021-06" db="EMBL/GenBank/DDBJ databases">
        <authorList>
            <person name="Palmer J.M."/>
        </authorList>
    </citation>
    <scope>NUCLEOTIDE SEQUENCE [LARGE SCALE GENOMIC DNA]</scope>
    <source>
        <strain evidence="1 2">CL_MEX2019</strain>
        <tissue evidence="1">Muscle</tissue>
    </source>
</reference>